<sequence>MARSGSSAGTVVRWDDGTGGVIEVTDPPEECWADTAVVVGGPLRAGQVVTVDWTEPGDHGRPLRAVRVRRRDDMGATPGG</sequence>
<protein>
    <submittedName>
        <fullName evidence="2">Uncharacterized protein</fullName>
    </submittedName>
</protein>
<accession>A0A239BW90</accession>
<feature type="region of interest" description="Disordered" evidence="1">
    <location>
        <begin position="1"/>
        <end position="26"/>
    </location>
</feature>
<dbReference type="OrthoDB" id="5195005at2"/>
<organism evidence="2 3">
    <name type="scientific">Geodermatophilus saharensis</name>
    <dbReference type="NCBI Taxonomy" id="1137994"/>
    <lineage>
        <taxon>Bacteria</taxon>
        <taxon>Bacillati</taxon>
        <taxon>Actinomycetota</taxon>
        <taxon>Actinomycetes</taxon>
        <taxon>Geodermatophilales</taxon>
        <taxon>Geodermatophilaceae</taxon>
        <taxon>Geodermatophilus</taxon>
    </lineage>
</organism>
<dbReference type="Proteomes" id="UP000198386">
    <property type="component" value="Unassembled WGS sequence"/>
</dbReference>
<name>A0A239BW90_9ACTN</name>
<dbReference type="AlphaFoldDB" id="A0A239BW90"/>
<dbReference type="EMBL" id="FZOH01000002">
    <property type="protein sequence ID" value="SNS11701.1"/>
    <property type="molecule type" value="Genomic_DNA"/>
</dbReference>
<reference evidence="3" key="1">
    <citation type="submission" date="2017-06" db="EMBL/GenBank/DDBJ databases">
        <authorList>
            <person name="Varghese N."/>
            <person name="Submissions S."/>
        </authorList>
    </citation>
    <scope>NUCLEOTIDE SEQUENCE [LARGE SCALE GENOMIC DNA]</scope>
    <source>
        <strain evidence="3">DSM 45423</strain>
    </source>
</reference>
<gene>
    <name evidence="2" type="ORF">SAMN04488107_1447</name>
</gene>
<proteinExistence type="predicted"/>
<evidence type="ECO:0000313" key="2">
    <source>
        <dbReference type="EMBL" id="SNS11701.1"/>
    </source>
</evidence>
<evidence type="ECO:0000256" key="1">
    <source>
        <dbReference type="SAM" id="MobiDB-lite"/>
    </source>
</evidence>
<dbReference type="RefSeq" id="WP_089403153.1">
    <property type="nucleotide sequence ID" value="NZ_FZOH01000002.1"/>
</dbReference>
<evidence type="ECO:0000313" key="3">
    <source>
        <dbReference type="Proteomes" id="UP000198386"/>
    </source>
</evidence>
<keyword evidence="3" id="KW-1185">Reference proteome</keyword>